<name>A0AAJ7C5Y0_CEPCN</name>
<feature type="region of interest" description="Disordered" evidence="1">
    <location>
        <begin position="1022"/>
        <end position="1080"/>
    </location>
</feature>
<evidence type="ECO:0000313" key="3">
    <source>
        <dbReference type="RefSeq" id="XP_015602762.1"/>
    </source>
</evidence>
<accession>A0AAJ7C5Y0</accession>
<dbReference type="KEGG" id="ccin:107271359"/>
<evidence type="ECO:0000256" key="1">
    <source>
        <dbReference type="SAM" id="MobiDB-lite"/>
    </source>
</evidence>
<evidence type="ECO:0000313" key="4">
    <source>
        <dbReference type="RefSeq" id="XP_015602773.1"/>
    </source>
</evidence>
<feature type="region of interest" description="Disordered" evidence="1">
    <location>
        <begin position="480"/>
        <end position="549"/>
    </location>
</feature>
<keyword evidence="2" id="KW-1185">Reference proteome</keyword>
<feature type="region of interest" description="Disordered" evidence="1">
    <location>
        <begin position="144"/>
        <end position="167"/>
    </location>
</feature>
<protein>
    <submittedName>
        <fullName evidence="3 4">Uncharacterized protein LOC107271359 isoform X1</fullName>
    </submittedName>
</protein>
<reference evidence="3 4" key="1">
    <citation type="submission" date="2025-04" db="UniProtKB">
        <authorList>
            <consortium name="RefSeq"/>
        </authorList>
    </citation>
    <scope>IDENTIFICATION</scope>
</reference>
<evidence type="ECO:0000313" key="2">
    <source>
        <dbReference type="Proteomes" id="UP000694920"/>
    </source>
</evidence>
<evidence type="ECO:0000313" key="5">
    <source>
        <dbReference type="RefSeq" id="XP_024944338.1"/>
    </source>
</evidence>
<feature type="region of interest" description="Disordered" evidence="1">
    <location>
        <begin position="98"/>
        <end position="131"/>
    </location>
</feature>
<feature type="compositionally biased region" description="Low complexity" evidence="1">
    <location>
        <begin position="670"/>
        <end position="683"/>
    </location>
</feature>
<dbReference type="GeneID" id="107271359"/>
<proteinExistence type="predicted"/>
<feature type="compositionally biased region" description="Basic residues" evidence="1">
    <location>
        <begin position="1064"/>
        <end position="1076"/>
    </location>
</feature>
<feature type="compositionally biased region" description="Basic and acidic residues" evidence="1">
    <location>
        <begin position="701"/>
        <end position="720"/>
    </location>
</feature>
<feature type="region of interest" description="Disordered" evidence="1">
    <location>
        <begin position="663"/>
        <end position="745"/>
    </location>
</feature>
<feature type="compositionally biased region" description="Low complexity" evidence="1">
    <location>
        <begin position="485"/>
        <end position="498"/>
    </location>
</feature>
<dbReference type="Proteomes" id="UP000694920">
    <property type="component" value="Unplaced"/>
</dbReference>
<feature type="compositionally biased region" description="Acidic residues" evidence="1">
    <location>
        <begin position="721"/>
        <end position="730"/>
    </location>
</feature>
<feature type="compositionally biased region" description="Polar residues" evidence="1">
    <location>
        <begin position="213"/>
        <end position="223"/>
    </location>
</feature>
<feature type="region of interest" description="Disordered" evidence="1">
    <location>
        <begin position="199"/>
        <end position="247"/>
    </location>
</feature>
<feature type="region of interest" description="Disordered" evidence="1">
    <location>
        <begin position="418"/>
        <end position="437"/>
    </location>
</feature>
<organism evidence="2 4">
    <name type="scientific">Cephus cinctus</name>
    <name type="common">Wheat stem sawfly</name>
    <dbReference type="NCBI Taxonomy" id="211228"/>
    <lineage>
        <taxon>Eukaryota</taxon>
        <taxon>Metazoa</taxon>
        <taxon>Ecdysozoa</taxon>
        <taxon>Arthropoda</taxon>
        <taxon>Hexapoda</taxon>
        <taxon>Insecta</taxon>
        <taxon>Pterygota</taxon>
        <taxon>Neoptera</taxon>
        <taxon>Endopterygota</taxon>
        <taxon>Hymenoptera</taxon>
        <taxon>Cephoidea</taxon>
        <taxon>Cephidae</taxon>
        <taxon>Cephus</taxon>
    </lineage>
</organism>
<feature type="compositionally biased region" description="Polar residues" evidence="1">
    <location>
        <begin position="519"/>
        <end position="533"/>
    </location>
</feature>
<feature type="compositionally biased region" description="Polar residues" evidence="1">
    <location>
        <begin position="230"/>
        <end position="242"/>
    </location>
</feature>
<feature type="region of interest" description="Disordered" evidence="1">
    <location>
        <begin position="263"/>
        <end position="338"/>
    </location>
</feature>
<sequence>MKEHGNMNDQTGDHVPVKVLKSLLKKPGQVKAKTQKNRVVINEKLNEFFAADYIILIKEECCADYEEECDCCCQEHEMIRLGNCKECRAELNLHFGGAPRFDDRDGQSDSESADGREQVFPGEESHPEDDGLEVLHEDKVSATPDRIHQQQRQPHQQQETLSPPEGYKDVCEENELADESEHRIHPLCAECNYYHQRGAESNEQGKNEGTGEDFTNGQESMQNGEDDVAQETSDQAQQTTPDLHQRYLVETITMTTVTERRVVREISEEDSKPGIDESDSSLVKSIQSPKDETVGKEETSVDLDDSSKCGSLENVNKPIGAKSVASDQGGRETPDPTELSLSFKLGRISLVSNSLKPNSAVRQLFPDPRFISPPPAPAKSLPQTTGPEDSEESNNAEAQKFLITTESLRLFDAVKRSKLTGAQSDSSESDSSSIKKTIERNALRRSLISKFESSSKKKNLRSKDLTLEERIRQLTCVDQDDLDTESSTSENATTANGSDYIEFPIRTSPSGEETKVETLSRNSGSTNNSQEHVSSSGSNSGPGGTHQSTYKKITDLFGQKKCEAIVDSTKNLPDLGIGNKMTQVKDYSGKTPVSKMNSDARKQFLASLAPLSCVAATAMDNREDYYQLSSKMTTSGNRDSIGYNSDSSYSLEDIDAALRGEERNYKNAAGPPDVTRGTPTGTGPDRDGGDSTSDELLAFVEQDKSRTERIKKRYNDTEEHREDDEDDELNDYGFNRRPSVRGIKPQFGSTNEIIRQLQSRNAVAPGSFGDAKAGFHNQQRYLKSTFENFPEPADEDGYVMFEDGRDTNTIDRIRTMQKQIDEMYEIIGESAVSQGTLKRSSYLESTLPRPLVRVPMADEGSHRYPDHKNGVRFPEQHTPAGARMLRIAGGGDGAPGNIYSTLPAKARRHPAVAVSTNHCGLVPTSDAKCYRTMYFVPYNGISDPTYQNIQRILPPHSSPNYANHIERYPYPRNAHADQHQQPRYYSRAAAVLPAHSQSPALHLHLHQPEEFRLSGAGSLQPLTSLGPLGPHNLHPPHPAHLPHGHPMQIQQQQQPPAPPPPPPQHHHPHTHPHQHQHQQQSIPIYGVASSVPYSVTTPMRAATPGGAGYSYQVHLGRGAADVQTQTISVPSATTSSSLSSYNMATASVQLSTISSSSSSPLSSPTKAQRTVAERGVPEGAASAPAHDFTSNTSAGHPPSSFLGHPSSVPPPNTQNSVYYAMNV</sequence>
<gene>
    <name evidence="3 4 5" type="primary">LOC107271359</name>
</gene>
<feature type="compositionally biased region" description="Basic and acidic residues" evidence="1">
    <location>
        <begin position="100"/>
        <end position="131"/>
    </location>
</feature>
<feature type="compositionally biased region" description="Basic and acidic residues" evidence="1">
    <location>
        <begin position="289"/>
        <end position="299"/>
    </location>
</feature>
<dbReference type="RefSeq" id="XP_015602773.1">
    <property type="nucleotide sequence ID" value="XM_015747287.2"/>
</dbReference>
<feature type="region of interest" description="Disordered" evidence="1">
    <location>
        <begin position="365"/>
        <end position="396"/>
    </location>
</feature>
<feature type="compositionally biased region" description="Low complexity" evidence="1">
    <location>
        <begin position="1044"/>
        <end position="1054"/>
    </location>
</feature>
<feature type="compositionally biased region" description="Low complexity" evidence="1">
    <location>
        <begin position="1153"/>
        <end position="1165"/>
    </location>
</feature>
<dbReference type="AlphaFoldDB" id="A0AAJ7C5Y0"/>
<feature type="compositionally biased region" description="Basic and acidic residues" evidence="1">
    <location>
        <begin position="263"/>
        <end position="275"/>
    </location>
</feature>
<feature type="region of interest" description="Disordered" evidence="1">
    <location>
        <begin position="1153"/>
        <end position="1223"/>
    </location>
</feature>
<dbReference type="RefSeq" id="XP_015602762.1">
    <property type="nucleotide sequence ID" value="XM_015747276.2"/>
</dbReference>
<dbReference type="RefSeq" id="XP_024944338.1">
    <property type="nucleotide sequence ID" value="XM_025088570.1"/>
</dbReference>